<dbReference type="EMBL" id="LS974622">
    <property type="protein sequence ID" value="CAG7872502.1"/>
    <property type="molecule type" value="Genomic_DNA"/>
</dbReference>
<feature type="compositionally biased region" description="Polar residues" evidence="1">
    <location>
        <begin position="1"/>
        <end position="14"/>
    </location>
</feature>
<sequence>MILSVPSAQRTSRTPIVETPRANVKYTRRRATPPGQHKASKAGRRADPGRKYHQTKPRAVNQWRSSEI</sequence>
<accession>A0A3P5Z5Y2</accession>
<gene>
    <name evidence="3" type="ORF">BRAA06T26891Z</name>
    <name evidence="2" type="ORF">BRAPAZ1V2_A06P47420.2</name>
</gene>
<evidence type="ECO:0000313" key="3">
    <source>
        <dbReference type="EMBL" id="VDC68351.1"/>
    </source>
</evidence>
<evidence type="ECO:0000256" key="1">
    <source>
        <dbReference type="SAM" id="MobiDB-lite"/>
    </source>
</evidence>
<evidence type="ECO:0000313" key="2">
    <source>
        <dbReference type="EMBL" id="CAG7872502.1"/>
    </source>
</evidence>
<protein>
    <submittedName>
        <fullName evidence="2">Uncharacterized protein</fullName>
    </submittedName>
</protein>
<reference evidence="3" key="1">
    <citation type="submission" date="2018-11" db="EMBL/GenBank/DDBJ databases">
        <authorList>
            <consortium name="Genoscope - CEA"/>
            <person name="William W."/>
        </authorList>
    </citation>
    <scope>NUCLEOTIDE SEQUENCE</scope>
</reference>
<dbReference type="EMBL" id="LR031569">
    <property type="protein sequence ID" value="VDC68351.1"/>
    <property type="molecule type" value="Genomic_DNA"/>
</dbReference>
<name>A0A3P5Z5Y2_BRACM</name>
<organism evidence="3">
    <name type="scientific">Brassica campestris</name>
    <name type="common">Field mustard</name>
    <dbReference type="NCBI Taxonomy" id="3711"/>
    <lineage>
        <taxon>Eukaryota</taxon>
        <taxon>Viridiplantae</taxon>
        <taxon>Streptophyta</taxon>
        <taxon>Embryophyta</taxon>
        <taxon>Tracheophyta</taxon>
        <taxon>Spermatophyta</taxon>
        <taxon>Magnoliopsida</taxon>
        <taxon>eudicotyledons</taxon>
        <taxon>Gunneridae</taxon>
        <taxon>Pentapetalae</taxon>
        <taxon>rosids</taxon>
        <taxon>malvids</taxon>
        <taxon>Brassicales</taxon>
        <taxon>Brassicaceae</taxon>
        <taxon>Brassiceae</taxon>
        <taxon>Brassica</taxon>
    </lineage>
</organism>
<dbReference type="AlphaFoldDB" id="A0A3P5Z5Y2"/>
<dbReference type="Gramene" id="A06p47420.2_BraZ1">
    <property type="protein sequence ID" value="A06p47420.2_BraZ1.CDS.1"/>
    <property type="gene ID" value="A06g47420.2_BraZ1"/>
</dbReference>
<proteinExistence type="predicted"/>
<dbReference type="Proteomes" id="UP000694005">
    <property type="component" value="Chromosome A06"/>
</dbReference>
<feature type="region of interest" description="Disordered" evidence="1">
    <location>
        <begin position="1"/>
        <end position="68"/>
    </location>
</feature>